<dbReference type="OrthoDB" id="10268866at2759"/>
<evidence type="ECO:0000313" key="1">
    <source>
        <dbReference type="EMBL" id="KIK17162.1"/>
    </source>
</evidence>
<reference evidence="2" key="2">
    <citation type="submission" date="2015-01" db="EMBL/GenBank/DDBJ databases">
        <title>Evolutionary Origins and Diversification of the Mycorrhizal Mutualists.</title>
        <authorList>
            <consortium name="DOE Joint Genome Institute"/>
            <consortium name="Mycorrhizal Genomics Consortium"/>
            <person name="Kohler A."/>
            <person name="Kuo A."/>
            <person name="Nagy L.G."/>
            <person name="Floudas D."/>
            <person name="Copeland A."/>
            <person name="Barry K.W."/>
            <person name="Cichocki N."/>
            <person name="Veneault-Fourrey C."/>
            <person name="LaButti K."/>
            <person name="Lindquist E.A."/>
            <person name="Lipzen A."/>
            <person name="Lundell T."/>
            <person name="Morin E."/>
            <person name="Murat C."/>
            <person name="Riley R."/>
            <person name="Ohm R."/>
            <person name="Sun H."/>
            <person name="Tunlid A."/>
            <person name="Henrissat B."/>
            <person name="Grigoriev I.V."/>
            <person name="Hibbett D.S."/>
            <person name="Martin F."/>
        </authorList>
    </citation>
    <scope>NUCLEOTIDE SEQUENCE [LARGE SCALE GENOMIC DNA]</scope>
    <source>
        <strain evidence="2">441</strain>
    </source>
</reference>
<sequence>MRSGVLTNPTYASTSGARGVTDCHNSQLVATAFDDMALLRLSPPVWYHSRSPPSTLSPGFHLPRTNLAPSPNPSSTWRIWTYSTACQDDPNPYQIRTSRDTAFLLSFAFHLHTSTIDCFRNGYPNQLSPLLCHPLFVHPTIQGMASPDHDMNGCQPPGHHRTRLTHPTFITPFHKQPACILSQPSGGPIFDLRPPKFVVGAHEYT</sequence>
<name>A0A0C9Z408_9AGAM</name>
<dbReference type="AlphaFoldDB" id="A0A0C9Z408"/>
<protein>
    <submittedName>
        <fullName evidence="1">Uncharacterized protein</fullName>
    </submittedName>
</protein>
<dbReference type="EMBL" id="KN833836">
    <property type="protein sequence ID" value="KIK17162.1"/>
    <property type="molecule type" value="Genomic_DNA"/>
</dbReference>
<dbReference type="Proteomes" id="UP000054018">
    <property type="component" value="Unassembled WGS sequence"/>
</dbReference>
<reference evidence="1 2" key="1">
    <citation type="submission" date="2014-04" db="EMBL/GenBank/DDBJ databases">
        <authorList>
            <consortium name="DOE Joint Genome Institute"/>
            <person name="Kuo A."/>
            <person name="Kohler A."/>
            <person name="Costa M.D."/>
            <person name="Nagy L.G."/>
            <person name="Floudas D."/>
            <person name="Copeland A."/>
            <person name="Barry K.W."/>
            <person name="Cichocki N."/>
            <person name="Veneault-Fourrey C."/>
            <person name="LaButti K."/>
            <person name="Lindquist E.A."/>
            <person name="Lipzen A."/>
            <person name="Lundell T."/>
            <person name="Morin E."/>
            <person name="Murat C."/>
            <person name="Sun H."/>
            <person name="Tunlid A."/>
            <person name="Henrissat B."/>
            <person name="Grigoriev I.V."/>
            <person name="Hibbett D.S."/>
            <person name="Martin F."/>
            <person name="Nordberg H.P."/>
            <person name="Cantor M.N."/>
            <person name="Hua S.X."/>
        </authorList>
    </citation>
    <scope>NUCLEOTIDE SEQUENCE [LARGE SCALE GENOMIC DNA]</scope>
    <source>
        <strain evidence="1 2">441</strain>
    </source>
</reference>
<keyword evidence="2" id="KW-1185">Reference proteome</keyword>
<dbReference type="HOGENOM" id="CLU_1337970_0_0_1"/>
<evidence type="ECO:0000313" key="2">
    <source>
        <dbReference type="Proteomes" id="UP000054018"/>
    </source>
</evidence>
<proteinExistence type="predicted"/>
<accession>A0A0C9Z408</accession>
<gene>
    <name evidence="1" type="ORF">PISMIDRAFT_15303</name>
</gene>
<organism evidence="1 2">
    <name type="scientific">Pisolithus microcarpus 441</name>
    <dbReference type="NCBI Taxonomy" id="765257"/>
    <lineage>
        <taxon>Eukaryota</taxon>
        <taxon>Fungi</taxon>
        <taxon>Dikarya</taxon>
        <taxon>Basidiomycota</taxon>
        <taxon>Agaricomycotina</taxon>
        <taxon>Agaricomycetes</taxon>
        <taxon>Agaricomycetidae</taxon>
        <taxon>Boletales</taxon>
        <taxon>Sclerodermatineae</taxon>
        <taxon>Pisolithaceae</taxon>
        <taxon>Pisolithus</taxon>
    </lineage>
</organism>